<gene>
    <name evidence="2" type="ORF">PLEPLA_LOCUS22095</name>
</gene>
<dbReference type="AlphaFoldDB" id="A0A9N7UKN9"/>
<protein>
    <submittedName>
        <fullName evidence="2">Uncharacterized protein</fullName>
    </submittedName>
</protein>
<dbReference type="Proteomes" id="UP001153269">
    <property type="component" value="Unassembled WGS sequence"/>
</dbReference>
<sequence>MWSCARSCSAPDTPDRQRYLLGHSDPDSWPLARVHCTGASSNTTSEKRLRVTKRPRGCRKKGCQLRSNCAGRELRTQRLGRFRKQTDLLSSSHLLLDSAILCDSPSQSSSSSTRSGGPASGRRACKHQHKLARGCSSSLHLHRPGVPV</sequence>
<evidence type="ECO:0000313" key="2">
    <source>
        <dbReference type="EMBL" id="CAB1434005.1"/>
    </source>
</evidence>
<comment type="caution">
    <text evidence="2">The sequence shown here is derived from an EMBL/GenBank/DDBJ whole genome shotgun (WGS) entry which is preliminary data.</text>
</comment>
<dbReference type="EMBL" id="CADEAL010001620">
    <property type="protein sequence ID" value="CAB1434005.1"/>
    <property type="molecule type" value="Genomic_DNA"/>
</dbReference>
<proteinExistence type="predicted"/>
<evidence type="ECO:0000313" key="3">
    <source>
        <dbReference type="Proteomes" id="UP001153269"/>
    </source>
</evidence>
<name>A0A9N7UKN9_PLEPL</name>
<evidence type="ECO:0000256" key="1">
    <source>
        <dbReference type="SAM" id="MobiDB-lite"/>
    </source>
</evidence>
<keyword evidence="3" id="KW-1185">Reference proteome</keyword>
<feature type="compositionally biased region" description="Low complexity" evidence="1">
    <location>
        <begin position="103"/>
        <end position="122"/>
    </location>
</feature>
<organism evidence="2 3">
    <name type="scientific">Pleuronectes platessa</name>
    <name type="common">European plaice</name>
    <dbReference type="NCBI Taxonomy" id="8262"/>
    <lineage>
        <taxon>Eukaryota</taxon>
        <taxon>Metazoa</taxon>
        <taxon>Chordata</taxon>
        <taxon>Craniata</taxon>
        <taxon>Vertebrata</taxon>
        <taxon>Euteleostomi</taxon>
        <taxon>Actinopterygii</taxon>
        <taxon>Neopterygii</taxon>
        <taxon>Teleostei</taxon>
        <taxon>Neoteleostei</taxon>
        <taxon>Acanthomorphata</taxon>
        <taxon>Carangaria</taxon>
        <taxon>Pleuronectiformes</taxon>
        <taxon>Pleuronectoidei</taxon>
        <taxon>Pleuronectidae</taxon>
        <taxon>Pleuronectes</taxon>
    </lineage>
</organism>
<feature type="region of interest" description="Disordered" evidence="1">
    <location>
        <begin position="103"/>
        <end position="127"/>
    </location>
</feature>
<reference evidence="2" key="1">
    <citation type="submission" date="2020-03" db="EMBL/GenBank/DDBJ databases">
        <authorList>
            <person name="Weist P."/>
        </authorList>
    </citation>
    <scope>NUCLEOTIDE SEQUENCE</scope>
</reference>
<accession>A0A9N7UKN9</accession>